<proteinExistence type="predicted"/>
<name>A0A1E7FZW2_9STRA</name>
<dbReference type="SUPFAM" id="SSF51197">
    <property type="entry name" value="Clavaminate synthase-like"/>
    <property type="match status" value="1"/>
</dbReference>
<reference evidence="1 2" key="1">
    <citation type="submission" date="2016-09" db="EMBL/GenBank/DDBJ databases">
        <title>Extensive genetic diversity and differential bi-allelic expression allows diatom success in the polar Southern Ocean.</title>
        <authorList>
            <consortium name="DOE Joint Genome Institute"/>
            <person name="Mock T."/>
            <person name="Otillar R.P."/>
            <person name="Strauss J."/>
            <person name="Dupont C."/>
            <person name="Frickenhaus S."/>
            <person name="Maumus F."/>
            <person name="Mcmullan M."/>
            <person name="Sanges R."/>
            <person name="Schmutz J."/>
            <person name="Toseland A."/>
            <person name="Valas R."/>
            <person name="Veluchamy A."/>
            <person name="Ward B.J."/>
            <person name="Allen A."/>
            <person name="Barry K."/>
            <person name="Falciatore A."/>
            <person name="Ferrante M."/>
            <person name="Fortunato A.E."/>
            <person name="Gloeckner G."/>
            <person name="Gruber A."/>
            <person name="Hipkin R."/>
            <person name="Janech M."/>
            <person name="Kroth P."/>
            <person name="Leese F."/>
            <person name="Lindquist E."/>
            <person name="Lyon B.R."/>
            <person name="Martin J."/>
            <person name="Mayer C."/>
            <person name="Parker M."/>
            <person name="Quesneville H."/>
            <person name="Raymond J."/>
            <person name="Uhlig C."/>
            <person name="Valentin K.U."/>
            <person name="Worden A.Z."/>
            <person name="Armbrust E.V."/>
            <person name="Bowler C."/>
            <person name="Green B."/>
            <person name="Moulton V."/>
            <person name="Van Oosterhout C."/>
            <person name="Grigoriev I."/>
        </authorList>
    </citation>
    <scope>NUCLEOTIDE SEQUENCE [LARGE SCALE GENOMIC DNA]</scope>
    <source>
        <strain evidence="1 2">CCMP1102</strain>
    </source>
</reference>
<dbReference type="Proteomes" id="UP000095751">
    <property type="component" value="Unassembled WGS sequence"/>
</dbReference>
<gene>
    <name evidence="1" type="ORF">FRACYDRAFT_155100</name>
</gene>
<keyword evidence="2" id="KW-1185">Reference proteome</keyword>
<dbReference type="OrthoDB" id="10260017at2759"/>
<dbReference type="EMBL" id="KV784353">
    <property type="protein sequence ID" value="OEU23691.1"/>
    <property type="molecule type" value="Genomic_DNA"/>
</dbReference>
<sequence>QAKPCIRFQQPSNKRTTTPHCDSFYGHQPGQINFWLPLTRSFGSNSLYSESEPGKRDFHSFDCNNVTEMMRFYGNECVHFTEANRTEITRVSLDFRVVPG</sequence>
<dbReference type="KEGG" id="fcy:FRACYDRAFT_155100"/>
<evidence type="ECO:0000313" key="2">
    <source>
        <dbReference type="Proteomes" id="UP000095751"/>
    </source>
</evidence>
<accession>A0A1E7FZW2</accession>
<evidence type="ECO:0000313" key="1">
    <source>
        <dbReference type="EMBL" id="OEU23691.1"/>
    </source>
</evidence>
<feature type="non-terminal residue" evidence="1">
    <location>
        <position position="100"/>
    </location>
</feature>
<dbReference type="InParanoid" id="A0A1E7FZW2"/>
<feature type="non-terminal residue" evidence="1">
    <location>
        <position position="1"/>
    </location>
</feature>
<dbReference type="AlphaFoldDB" id="A0A1E7FZW2"/>
<organism evidence="1 2">
    <name type="scientific">Fragilariopsis cylindrus CCMP1102</name>
    <dbReference type="NCBI Taxonomy" id="635003"/>
    <lineage>
        <taxon>Eukaryota</taxon>
        <taxon>Sar</taxon>
        <taxon>Stramenopiles</taxon>
        <taxon>Ochrophyta</taxon>
        <taxon>Bacillariophyta</taxon>
        <taxon>Bacillariophyceae</taxon>
        <taxon>Bacillariophycidae</taxon>
        <taxon>Bacillariales</taxon>
        <taxon>Bacillariaceae</taxon>
        <taxon>Fragilariopsis</taxon>
    </lineage>
</organism>
<protein>
    <submittedName>
        <fullName evidence="1">Uncharacterized protein</fullName>
    </submittedName>
</protein>